<dbReference type="PANTHER" id="PTHR43249">
    <property type="entry name" value="UDP-N-ACETYL-2-AMINO-2-DEOXY-D-GLUCURONATE OXIDASE"/>
    <property type="match status" value="1"/>
</dbReference>
<name>A0A1G8YEJ3_9BACI</name>
<dbReference type="EMBL" id="FNFL01000002">
    <property type="protein sequence ID" value="SDK00824.1"/>
    <property type="molecule type" value="Genomic_DNA"/>
</dbReference>
<dbReference type="AlphaFoldDB" id="A0A1G8YEJ3"/>
<proteinExistence type="predicted"/>
<dbReference type="Gene3D" id="3.40.50.720">
    <property type="entry name" value="NAD(P)-binding Rossmann-like Domain"/>
    <property type="match status" value="1"/>
</dbReference>
<dbReference type="SUPFAM" id="SSF51735">
    <property type="entry name" value="NAD(P)-binding Rossmann-fold domains"/>
    <property type="match status" value="1"/>
</dbReference>
<organism evidence="3 4">
    <name type="scientific">Sediminibacillus albus</name>
    <dbReference type="NCBI Taxonomy" id="407036"/>
    <lineage>
        <taxon>Bacteria</taxon>
        <taxon>Bacillati</taxon>
        <taxon>Bacillota</taxon>
        <taxon>Bacilli</taxon>
        <taxon>Bacillales</taxon>
        <taxon>Bacillaceae</taxon>
        <taxon>Sediminibacillus</taxon>
    </lineage>
</organism>
<gene>
    <name evidence="3" type="ORF">SAMN05216243_1553</name>
</gene>
<dbReference type="InterPro" id="IPR055170">
    <property type="entry name" value="GFO_IDH_MocA-like_dom"/>
</dbReference>
<dbReference type="PANTHER" id="PTHR43249:SF1">
    <property type="entry name" value="D-GLUCOSIDE 3-DEHYDROGENASE"/>
    <property type="match status" value="1"/>
</dbReference>
<sequence>MNVLWSKSKRKSIERDVEMKIGLIGTGGFSRMHAGLLKQIEGVQIASICGSSSAKAENMAAGCKGAAAFGNVKKMLEAVKLDAVYICVPPMAHGDIEKELIQWDIPFFVEKPLGNDYELPRQLAAMIEEKSLITSVGYQFRYMQSVYQLKKLLKDHKVGLVTGNWGGSMPQVHWWRDQTQSGGQFIEQTTHLVDLLRYLLGEIREVHAVYGEQIIKEKYEGVTVADIGTVSMKMENGIVANLTNTCILPEGVGNIELVFYTDQGIIKWSPKQLKIITAGEEKTHYYDDSGYLEQSKTFLQAVQTGNRAGILAGYADAAKTQKATCAALESSRNGLSVVL</sequence>
<feature type="domain" description="Gfo/Idh/MocA-like oxidoreductase N-terminal" evidence="1">
    <location>
        <begin position="19"/>
        <end position="138"/>
    </location>
</feature>
<reference evidence="3 4" key="1">
    <citation type="submission" date="2016-10" db="EMBL/GenBank/DDBJ databases">
        <authorList>
            <person name="de Groot N.N."/>
        </authorList>
    </citation>
    <scope>NUCLEOTIDE SEQUENCE [LARGE SCALE GENOMIC DNA]</scope>
    <source>
        <strain evidence="3 4">CGMCC 1.6502</strain>
    </source>
</reference>
<dbReference type="InterPro" id="IPR052515">
    <property type="entry name" value="Gfo/Idh/MocA_Oxidoreductase"/>
</dbReference>
<dbReference type="Pfam" id="PF22725">
    <property type="entry name" value="GFO_IDH_MocA_C3"/>
    <property type="match status" value="1"/>
</dbReference>
<evidence type="ECO:0000259" key="1">
    <source>
        <dbReference type="Pfam" id="PF01408"/>
    </source>
</evidence>
<dbReference type="InterPro" id="IPR000683">
    <property type="entry name" value="Gfo/Idh/MocA-like_OxRdtase_N"/>
</dbReference>
<feature type="domain" description="GFO/IDH/MocA-like oxidoreductase" evidence="2">
    <location>
        <begin position="150"/>
        <end position="265"/>
    </location>
</feature>
<dbReference type="Pfam" id="PF01408">
    <property type="entry name" value="GFO_IDH_MocA"/>
    <property type="match status" value="1"/>
</dbReference>
<evidence type="ECO:0000313" key="4">
    <source>
        <dbReference type="Proteomes" id="UP000198694"/>
    </source>
</evidence>
<keyword evidence="4" id="KW-1185">Reference proteome</keyword>
<dbReference type="STRING" id="407036.SAMN05216243_1553"/>
<evidence type="ECO:0000313" key="3">
    <source>
        <dbReference type="EMBL" id="SDK00824.1"/>
    </source>
</evidence>
<evidence type="ECO:0000259" key="2">
    <source>
        <dbReference type="Pfam" id="PF22725"/>
    </source>
</evidence>
<dbReference type="SUPFAM" id="SSF55347">
    <property type="entry name" value="Glyceraldehyde-3-phosphate dehydrogenase-like, C-terminal domain"/>
    <property type="match status" value="1"/>
</dbReference>
<dbReference type="Proteomes" id="UP000198694">
    <property type="component" value="Unassembled WGS sequence"/>
</dbReference>
<dbReference type="InterPro" id="IPR036291">
    <property type="entry name" value="NAD(P)-bd_dom_sf"/>
</dbReference>
<accession>A0A1G8YEJ3</accession>
<dbReference type="GO" id="GO:0000166">
    <property type="term" value="F:nucleotide binding"/>
    <property type="evidence" value="ECO:0007669"/>
    <property type="project" value="InterPro"/>
</dbReference>
<protein>
    <submittedName>
        <fullName evidence="3">Predicted dehydrogenase</fullName>
    </submittedName>
</protein>
<dbReference type="Gene3D" id="3.30.360.10">
    <property type="entry name" value="Dihydrodipicolinate Reductase, domain 2"/>
    <property type="match status" value="1"/>
</dbReference>